<keyword evidence="4" id="KW-1003">Cell membrane</keyword>
<evidence type="ECO:0000256" key="8">
    <source>
        <dbReference type="ARBA" id="ARBA00022989"/>
    </source>
</evidence>
<keyword evidence="7" id="KW-0735">Signal-anchor</keyword>
<accession>A0A8C0ZY28</accession>
<name>A0A8C0ZY28_CASCN</name>
<dbReference type="GO" id="GO:0048738">
    <property type="term" value="P:cardiac muscle tissue development"/>
    <property type="evidence" value="ECO:0007669"/>
    <property type="project" value="TreeGrafter"/>
</dbReference>
<dbReference type="GO" id="GO:0016012">
    <property type="term" value="C:sarcoglycan complex"/>
    <property type="evidence" value="ECO:0007669"/>
    <property type="project" value="InterPro"/>
</dbReference>
<organism evidence="14">
    <name type="scientific">Castor canadensis</name>
    <name type="common">American beaver</name>
    <dbReference type="NCBI Taxonomy" id="51338"/>
    <lineage>
        <taxon>Eukaryota</taxon>
        <taxon>Metazoa</taxon>
        <taxon>Chordata</taxon>
        <taxon>Craniata</taxon>
        <taxon>Vertebrata</taxon>
        <taxon>Euteleostomi</taxon>
        <taxon>Mammalia</taxon>
        <taxon>Eutheria</taxon>
        <taxon>Euarchontoglires</taxon>
        <taxon>Glires</taxon>
        <taxon>Rodentia</taxon>
        <taxon>Castorimorpha</taxon>
        <taxon>Castoridae</taxon>
        <taxon>Castor</taxon>
    </lineage>
</organism>
<keyword evidence="9 13" id="KW-0472">Membrane</keyword>
<dbReference type="InterPro" id="IPR006875">
    <property type="entry name" value="Sarcoglycan"/>
</dbReference>
<dbReference type="PANTHER" id="PTHR12939:SF6">
    <property type="entry name" value="DELTA-SARCOGLYCAN"/>
    <property type="match status" value="1"/>
</dbReference>
<evidence type="ECO:0000256" key="11">
    <source>
        <dbReference type="ARBA" id="ARBA00023180"/>
    </source>
</evidence>
<protein>
    <recommendedName>
        <fullName evidence="15">Delta-sarcoglycan</fullName>
    </recommendedName>
</protein>
<feature type="transmembrane region" description="Helical" evidence="13">
    <location>
        <begin position="101"/>
        <end position="124"/>
    </location>
</feature>
<dbReference type="GO" id="GO:0042383">
    <property type="term" value="C:sarcolemma"/>
    <property type="evidence" value="ECO:0007669"/>
    <property type="project" value="UniProtKB-SubCell"/>
</dbReference>
<comment type="subcellular location">
    <subcellularLocation>
        <location evidence="2">Cell membrane</location>
        <location evidence="2">Sarcolemma</location>
        <topology evidence="2">Single-pass type II membrane protein</topology>
    </subcellularLocation>
    <subcellularLocation>
        <location evidence="1">Cytoplasm</location>
        <location evidence="1">Cytoskeleton</location>
    </subcellularLocation>
</comment>
<evidence type="ECO:0000256" key="13">
    <source>
        <dbReference type="SAM" id="Phobius"/>
    </source>
</evidence>
<proteinExistence type="inferred from homology"/>
<dbReference type="GO" id="GO:0005856">
    <property type="term" value="C:cytoskeleton"/>
    <property type="evidence" value="ECO:0007669"/>
    <property type="project" value="UniProtKB-SubCell"/>
</dbReference>
<keyword evidence="11" id="KW-0325">Glycoprotein</keyword>
<dbReference type="PANTHER" id="PTHR12939">
    <property type="entry name" value="SARCOGLYCAN"/>
    <property type="match status" value="1"/>
</dbReference>
<keyword evidence="8 13" id="KW-1133">Transmembrane helix</keyword>
<evidence type="ECO:0000256" key="1">
    <source>
        <dbReference type="ARBA" id="ARBA00004245"/>
    </source>
</evidence>
<dbReference type="InterPro" id="IPR039972">
    <property type="entry name" value="Sarcoglycan_gamma/delta/zeta"/>
</dbReference>
<evidence type="ECO:0008006" key="15">
    <source>
        <dbReference type="Google" id="ProtNLM"/>
    </source>
</evidence>
<dbReference type="Pfam" id="PF04790">
    <property type="entry name" value="Sarcoglycan_1"/>
    <property type="match status" value="1"/>
</dbReference>
<dbReference type="Ensembl" id="ENSCCNT00000035309.1">
    <property type="protein sequence ID" value="ENSCCNP00000027921.1"/>
    <property type="gene ID" value="ENSCCNG00000026964.1"/>
</dbReference>
<dbReference type="GO" id="GO:0060047">
    <property type="term" value="P:heart contraction"/>
    <property type="evidence" value="ECO:0007669"/>
    <property type="project" value="TreeGrafter"/>
</dbReference>
<reference evidence="14" key="1">
    <citation type="submission" date="2023-09" db="UniProtKB">
        <authorList>
            <consortium name="Ensembl"/>
        </authorList>
    </citation>
    <scope>IDENTIFICATION</scope>
</reference>
<evidence type="ECO:0000256" key="7">
    <source>
        <dbReference type="ARBA" id="ARBA00022968"/>
    </source>
</evidence>
<evidence type="ECO:0000256" key="9">
    <source>
        <dbReference type="ARBA" id="ARBA00023136"/>
    </source>
</evidence>
<evidence type="ECO:0000256" key="2">
    <source>
        <dbReference type="ARBA" id="ARBA00004274"/>
    </source>
</evidence>
<evidence type="ECO:0000256" key="4">
    <source>
        <dbReference type="ARBA" id="ARBA00022475"/>
    </source>
</evidence>
<keyword evidence="12" id="KW-0206">Cytoskeleton</keyword>
<dbReference type="AlphaFoldDB" id="A0A8C0ZY28"/>
<keyword evidence="5" id="KW-0963">Cytoplasm</keyword>
<evidence type="ECO:0000256" key="12">
    <source>
        <dbReference type="ARBA" id="ARBA00023212"/>
    </source>
</evidence>
<keyword evidence="10" id="KW-1015">Disulfide bond</keyword>
<evidence type="ECO:0000256" key="3">
    <source>
        <dbReference type="ARBA" id="ARBA00007574"/>
    </source>
</evidence>
<evidence type="ECO:0000313" key="14">
    <source>
        <dbReference type="Ensembl" id="ENSCCNP00000027921.1"/>
    </source>
</evidence>
<sequence length="149" mass="16895">MRGAKQACRGAIVSRGNRFLEILRGTKVQTAASHSLPSSSVDSFSVSLFLSPHLSSLCECIFLTSLFQMPQEQYTHHRSTIPSSEGPQVYKVGIYGWRKRCLYFFVLLLMILILVNLAMTIWILKVMNFTIVSKTHTYVLSSCWGKRET</sequence>
<comment type="similarity">
    <text evidence="3">Belongs to the sarcoglycan beta/delta/gamma/zeta family.</text>
</comment>
<evidence type="ECO:0000256" key="10">
    <source>
        <dbReference type="ARBA" id="ARBA00023157"/>
    </source>
</evidence>
<evidence type="ECO:0000256" key="6">
    <source>
        <dbReference type="ARBA" id="ARBA00022692"/>
    </source>
</evidence>
<evidence type="ECO:0000256" key="5">
    <source>
        <dbReference type="ARBA" id="ARBA00022490"/>
    </source>
</evidence>
<keyword evidence="6 13" id="KW-0812">Transmembrane</keyword>